<comment type="subunit">
    <text evidence="6 7">Homotetramer; dimer of dimers.</text>
</comment>
<dbReference type="GO" id="GO:0006094">
    <property type="term" value="P:gluconeogenesis"/>
    <property type="evidence" value="ECO:0007669"/>
    <property type="project" value="UniProtKB-UniRule"/>
</dbReference>
<dbReference type="eggNOG" id="arCOG01087">
    <property type="taxonomic scope" value="Archaea"/>
</dbReference>
<dbReference type="PANTHER" id="PTHR21139">
    <property type="entry name" value="TRIOSEPHOSPHATE ISOMERASE"/>
    <property type="match status" value="1"/>
</dbReference>
<evidence type="ECO:0000256" key="7">
    <source>
        <dbReference type="HAMAP-Rule" id="MF_00147"/>
    </source>
</evidence>
<sequence>MKGGGTIKPNVIINYKTYTESVGKSGLAIAKAAEKVSEESGVTIGVAPQFLDLRMILDEVNIPVYAQHMDAVNPGSSTGHILPDALKDAGVTGTLLNHSERRMLLADLEKCIEISNKLGLKTVVCTNNIPVSKAVSALNPTSIAVEPPELIGSGIPVSKANPEVVSGTVREVREINKNVEILCGAGISKGEDVKSALELGTNGVLLASGVVKAKCVEDAIRELIAEI</sequence>
<feature type="binding site" evidence="7">
    <location>
        <position position="186"/>
    </location>
    <ligand>
        <name>substrate</name>
    </ligand>
</feature>
<dbReference type="UniPathway" id="UPA00109">
    <property type="reaction ID" value="UER00189"/>
</dbReference>
<feature type="active site" description="Electrophile" evidence="7">
    <location>
        <position position="98"/>
    </location>
</feature>
<dbReference type="NCBIfam" id="NF003302">
    <property type="entry name" value="PRK04302.1"/>
    <property type="match status" value="1"/>
</dbReference>
<evidence type="ECO:0000256" key="4">
    <source>
        <dbReference type="ARBA" id="ARBA00023152"/>
    </source>
</evidence>
<dbReference type="GO" id="GO:0006096">
    <property type="term" value="P:glycolytic process"/>
    <property type="evidence" value="ECO:0007669"/>
    <property type="project" value="UniProtKB-UniRule"/>
</dbReference>
<evidence type="ECO:0000256" key="2">
    <source>
        <dbReference type="ARBA" id="ARBA00022432"/>
    </source>
</evidence>
<dbReference type="FunFam" id="3.20.20.70:FF:000223">
    <property type="entry name" value="Triosephosphate isomerase"/>
    <property type="match status" value="1"/>
</dbReference>
<dbReference type="EC" id="5.3.1.1" evidence="7 8"/>
<protein>
    <recommendedName>
        <fullName evidence="1 7">Triosephosphate isomerase</fullName>
        <shortName evidence="7">TIM</shortName>
        <shortName evidence="7">TPI</shortName>
        <ecNumber evidence="7 8">5.3.1.1</ecNumber>
    </recommendedName>
    <alternativeName>
        <fullName evidence="7">Triose-phosphate isomerase</fullName>
    </alternativeName>
</protein>
<comment type="similarity">
    <text evidence="7 8">Belongs to the triosephosphate isomerase family.</text>
</comment>
<dbReference type="InterPro" id="IPR013785">
    <property type="entry name" value="Aldolase_TIM"/>
</dbReference>
<evidence type="ECO:0000313" key="9">
    <source>
        <dbReference type="EMBL" id="ABX01022.1"/>
    </source>
</evidence>
<comment type="catalytic activity">
    <reaction evidence="7 8">
        <text>D-glyceraldehyde 3-phosphate = dihydroxyacetone phosphate</text>
        <dbReference type="Rhea" id="RHEA:18585"/>
        <dbReference type="ChEBI" id="CHEBI:57642"/>
        <dbReference type="ChEBI" id="CHEBI:59776"/>
        <dbReference type="EC" id="5.3.1.1"/>
    </reaction>
</comment>
<dbReference type="GO" id="GO:0046166">
    <property type="term" value="P:glyceraldehyde-3-phosphate biosynthetic process"/>
    <property type="evidence" value="ECO:0007669"/>
    <property type="project" value="TreeGrafter"/>
</dbReference>
<dbReference type="InterPro" id="IPR022891">
    <property type="entry name" value="Triosephosphate_isomerase_arc"/>
</dbReference>
<comment type="pathway">
    <text evidence="7 8">Carbohydrate biosynthesis; gluconeogenesis.</text>
</comment>
<dbReference type="EMBL" id="CP000867">
    <property type="protein sequence ID" value="ABX01022.1"/>
    <property type="molecule type" value="Genomic_DNA"/>
</dbReference>
<dbReference type="HAMAP" id="MF_00147_A">
    <property type="entry name" value="TIM_A"/>
    <property type="match status" value="1"/>
</dbReference>
<reference evidence="9" key="1">
    <citation type="submission" date="2007-10" db="EMBL/GenBank/DDBJ databases">
        <title>Complete sequence of Methanococcus maripaludis C6.</title>
        <authorList>
            <consortium name="US DOE Joint Genome Institute"/>
            <person name="Copeland A."/>
            <person name="Lucas S."/>
            <person name="Lapidus A."/>
            <person name="Barry K."/>
            <person name="Glavina del Rio T."/>
            <person name="Dalin E."/>
            <person name="Tice H."/>
            <person name="Pitluck S."/>
            <person name="Clum A."/>
            <person name="Schmutz J."/>
            <person name="Larimer F."/>
            <person name="Land M."/>
            <person name="Hauser L."/>
            <person name="Kyrpides N."/>
            <person name="Mikhailova N."/>
            <person name="Sieprawska-Lupa M."/>
            <person name="Whitman W.B."/>
            <person name="Richardson P."/>
        </authorList>
    </citation>
    <scope>NUCLEOTIDE SEQUENCE [LARGE SCALE GENOMIC DNA]</scope>
    <source>
        <strain evidence="9">C6</strain>
    </source>
</reference>
<evidence type="ECO:0000256" key="6">
    <source>
        <dbReference type="ARBA" id="ARBA00044762"/>
    </source>
</evidence>
<accession>A9A798</accession>
<feature type="binding site" evidence="7">
    <location>
        <begin position="14"/>
        <end position="16"/>
    </location>
    <ligand>
        <name>substrate</name>
    </ligand>
</feature>
<dbReference type="STRING" id="444158.MmarC6_0200"/>
<dbReference type="PROSITE" id="PS00171">
    <property type="entry name" value="TIM_1"/>
    <property type="match status" value="1"/>
</dbReference>
<dbReference type="InterPro" id="IPR020861">
    <property type="entry name" value="Triosephosphate_isomerase_AS"/>
</dbReference>
<evidence type="ECO:0000256" key="5">
    <source>
        <dbReference type="ARBA" id="ARBA00023235"/>
    </source>
</evidence>
<feature type="binding site" evidence="7">
    <location>
        <position position="151"/>
    </location>
    <ligand>
        <name>substrate</name>
    </ligand>
</feature>
<gene>
    <name evidence="7" type="primary">tpiA</name>
    <name evidence="9" type="ordered locus">MmarC6_0200</name>
</gene>
<organism evidence="9">
    <name type="scientific">Methanococcus maripaludis (strain C6 / ATCC BAA-1332)</name>
    <dbReference type="NCBI Taxonomy" id="444158"/>
    <lineage>
        <taxon>Archaea</taxon>
        <taxon>Methanobacteriati</taxon>
        <taxon>Methanobacteriota</taxon>
        <taxon>Methanomada group</taxon>
        <taxon>Methanococci</taxon>
        <taxon>Methanococcales</taxon>
        <taxon>Methanococcaceae</taxon>
        <taxon>Methanococcus</taxon>
    </lineage>
</organism>
<dbReference type="PhylomeDB" id="A9A798"/>
<dbReference type="InterPro" id="IPR000652">
    <property type="entry name" value="Triosephosphate_isomerase"/>
</dbReference>
<evidence type="ECO:0000256" key="1">
    <source>
        <dbReference type="ARBA" id="ARBA00019397"/>
    </source>
</evidence>
<evidence type="ECO:0000256" key="8">
    <source>
        <dbReference type="RuleBase" id="RU363013"/>
    </source>
</evidence>
<dbReference type="HOGENOM" id="CLU_104921_0_0_2"/>
<dbReference type="Gene3D" id="3.20.20.70">
    <property type="entry name" value="Aldolase class I"/>
    <property type="match status" value="1"/>
</dbReference>
<evidence type="ECO:0000256" key="3">
    <source>
        <dbReference type="ARBA" id="ARBA00022490"/>
    </source>
</evidence>
<dbReference type="CDD" id="cd00311">
    <property type="entry name" value="TIM"/>
    <property type="match status" value="1"/>
</dbReference>
<feature type="binding site" evidence="7">
    <location>
        <begin position="207"/>
        <end position="208"/>
    </location>
    <ligand>
        <name>substrate</name>
    </ligand>
</feature>
<keyword evidence="2 7" id="KW-0312">Gluconeogenesis</keyword>
<dbReference type="SUPFAM" id="SSF51351">
    <property type="entry name" value="Triosephosphate isomerase (TIM)"/>
    <property type="match status" value="1"/>
</dbReference>
<keyword evidence="3 7" id="KW-0963">Cytoplasm</keyword>
<dbReference type="GO" id="GO:0019563">
    <property type="term" value="P:glycerol catabolic process"/>
    <property type="evidence" value="ECO:0007669"/>
    <property type="project" value="TreeGrafter"/>
</dbReference>
<dbReference type="PROSITE" id="PS51440">
    <property type="entry name" value="TIM_2"/>
    <property type="match status" value="1"/>
</dbReference>
<dbReference type="UniPathway" id="UPA00138"/>
<comment type="function">
    <text evidence="7">Involved in the gluconeogenesis. Catalyzes stereospecifically the conversion of dihydroxyacetone phosphate (DHAP) to D-glyceraldehyde-3-phosphate (G3P).</text>
</comment>
<dbReference type="InterPro" id="IPR035990">
    <property type="entry name" value="TIM_sf"/>
</dbReference>
<keyword evidence="5 7" id="KW-0413">Isomerase</keyword>
<proteinExistence type="inferred from homology"/>
<dbReference type="AlphaFoldDB" id="A9A798"/>
<keyword evidence="4 7" id="KW-0324">Glycolysis</keyword>
<name>A9A798_METM6</name>
<dbReference type="PANTHER" id="PTHR21139:SF42">
    <property type="entry name" value="TRIOSEPHOSPHATE ISOMERASE"/>
    <property type="match status" value="1"/>
</dbReference>
<comment type="pathway">
    <text evidence="7 8">Carbohydrate degradation; glycolysis; D-glyceraldehyde 3-phosphate from glycerone phosphate: step 1/1.</text>
</comment>
<dbReference type="Pfam" id="PF00121">
    <property type="entry name" value="TIM"/>
    <property type="match status" value="1"/>
</dbReference>
<dbReference type="GO" id="GO:0004807">
    <property type="term" value="F:triose-phosphate isomerase activity"/>
    <property type="evidence" value="ECO:0007669"/>
    <property type="project" value="UniProtKB-UniRule"/>
</dbReference>
<dbReference type="NCBIfam" id="TIGR00419">
    <property type="entry name" value="tim"/>
    <property type="match status" value="1"/>
</dbReference>
<dbReference type="GO" id="GO:0005829">
    <property type="term" value="C:cytosol"/>
    <property type="evidence" value="ECO:0007669"/>
    <property type="project" value="TreeGrafter"/>
</dbReference>
<dbReference type="KEGG" id="mmx:MmarC6_0200"/>
<feature type="active site" description="Proton acceptor" evidence="7">
    <location>
        <position position="146"/>
    </location>
</feature>
<comment type="subcellular location">
    <subcellularLocation>
        <location evidence="7 8">Cytoplasm</location>
    </subcellularLocation>
</comment>